<dbReference type="InterPro" id="IPR026050">
    <property type="entry name" value="C1GALT1/C1GALT1_chp1"/>
</dbReference>
<dbReference type="InParanoid" id="A0A1Z5SM87"/>
<protein>
    <recommendedName>
        <fullName evidence="10">Glycosyltransferase family 31 protein</fullName>
    </recommendedName>
</protein>
<accession>A0A1Z5SM87</accession>
<feature type="signal peptide" evidence="7">
    <location>
        <begin position="1"/>
        <end position="25"/>
    </location>
</feature>
<keyword evidence="3" id="KW-0812">Transmembrane</keyword>
<name>A0A1Z5SM87_HORWE</name>
<dbReference type="VEuPathDB" id="FungiDB:BTJ68_15318"/>
<evidence type="ECO:0000256" key="1">
    <source>
        <dbReference type="ARBA" id="ARBA00004606"/>
    </source>
</evidence>
<dbReference type="STRING" id="1157616.A0A1Z5SM87"/>
<dbReference type="Proteomes" id="UP000194280">
    <property type="component" value="Unassembled WGS sequence"/>
</dbReference>
<comment type="similarity">
    <text evidence="2">Belongs to the glycosyltransferase 31 family. Beta3-Gal-T subfamily.</text>
</comment>
<keyword evidence="7" id="KW-0732">Signal</keyword>
<proteinExistence type="inferred from homology"/>
<keyword evidence="6" id="KW-0472">Membrane</keyword>
<dbReference type="EMBL" id="MUNK01000424">
    <property type="protein sequence ID" value="OTA21251.1"/>
    <property type="molecule type" value="Genomic_DNA"/>
</dbReference>
<keyword evidence="9" id="KW-1185">Reference proteome</keyword>
<dbReference type="PANTHER" id="PTHR23033">
    <property type="entry name" value="BETA1,3-GALACTOSYLTRANSFERASE"/>
    <property type="match status" value="1"/>
</dbReference>
<evidence type="ECO:0000256" key="5">
    <source>
        <dbReference type="ARBA" id="ARBA00022989"/>
    </source>
</evidence>
<reference evidence="8 9" key="1">
    <citation type="submission" date="2017-01" db="EMBL/GenBank/DDBJ databases">
        <title>The recent genome duplication of the halophilic yeast Hortaea werneckii: insights from long-read sequencing.</title>
        <authorList>
            <person name="Sinha S."/>
            <person name="Flibotte S."/>
            <person name="Neira M."/>
            <person name="Lenassi M."/>
            <person name="Gostincar C."/>
            <person name="Stajich J.E."/>
            <person name="Nislow C.E."/>
        </authorList>
    </citation>
    <scope>NUCLEOTIDE SEQUENCE [LARGE SCALE GENOMIC DNA]</scope>
    <source>
        <strain evidence="8 9">EXF-2000</strain>
    </source>
</reference>
<comment type="subcellular location">
    <subcellularLocation>
        <location evidence="1">Membrane</location>
        <topology evidence="1">Single-pass type II membrane protein</topology>
    </subcellularLocation>
</comment>
<gene>
    <name evidence="8" type="ORF">BTJ68_15318</name>
</gene>
<evidence type="ECO:0000256" key="7">
    <source>
        <dbReference type="SAM" id="SignalP"/>
    </source>
</evidence>
<evidence type="ECO:0000256" key="2">
    <source>
        <dbReference type="ARBA" id="ARBA00006462"/>
    </source>
</evidence>
<keyword evidence="4" id="KW-0735">Signal-anchor</keyword>
<dbReference type="AlphaFoldDB" id="A0A1Z5SM87"/>
<sequence length="476" mass="53028">MLSTPRIVLVVTGLLCLALFAKLWRDPPAVPSYLESTPLGSHGYSADHTPAEESKTKADASEGADADVCHGLERLKDVVFVLKTGATEIYEKLPIHLATTFACGSDYVIYSDLEQQFGVVPIHDALASVSQDVRDQHGDLAQYRLLKEHVAGGGDAAELKGKESWGLDKWKFLPMVTDAYKKFGETKKWYFFMEADTYVSLQNLLLFLDTLDERKPVFAGAQVMIGDTEFAHGGSGVVLSAPAANAFNATYHRDQPSWENMVAEKCCGDLMVAEVLLKADPSIKLHTSFPLIQGETPASLDWSEKHWCKPAVTWHHVDAVGVDKLWQFDSEWREAHGAGEPILFEDYYKSFVLPQIRAAEGKMKGWDNLAQDWSFRNGDDNNPASKSAKACERFCRGEDHCLQWFWSPGFCKAGKVVRLGWSMKNRPGLGSADDRIAHFGEEESRKAVSGWFLDRIEAWQTAQGVCDRSPWRISGD</sequence>
<evidence type="ECO:0000313" key="8">
    <source>
        <dbReference type="EMBL" id="OTA21251.1"/>
    </source>
</evidence>
<evidence type="ECO:0000256" key="4">
    <source>
        <dbReference type="ARBA" id="ARBA00022968"/>
    </source>
</evidence>
<keyword evidence="5" id="KW-1133">Transmembrane helix</keyword>
<evidence type="ECO:0000256" key="3">
    <source>
        <dbReference type="ARBA" id="ARBA00022692"/>
    </source>
</evidence>
<comment type="caution">
    <text evidence="8">The sequence shown here is derived from an EMBL/GenBank/DDBJ whole genome shotgun (WGS) entry which is preliminary data.</text>
</comment>
<dbReference type="Gene3D" id="3.90.550.50">
    <property type="match status" value="1"/>
</dbReference>
<organism evidence="8 9">
    <name type="scientific">Hortaea werneckii EXF-2000</name>
    <dbReference type="NCBI Taxonomy" id="1157616"/>
    <lineage>
        <taxon>Eukaryota</taxon>
        <taxon>Fungi</taxon>
        <taxon>Dikarya</taxon>
        <taxon>Ascomycota</taxon>
        <taxon>Pezizomycotina</taxon>
        <taxon>Dothideomycetes</taxon>
        <taxon>Dothideomycetidae</taxon>
        <taxon>Mycosphaerellales</taxon>
        <taxon>Teratosphaeriaceae</taxon>
        <taxon>Hortaea</taxon>
    </lineage>
</organism>
<feature type="chain" id="PRO_5013097351" description="Glycosyltransferase family 31 protein" evidence="7">
    <location>
        <begin position="26"/>
        <end position="476"/>
    </location>
</feature>
<evidence type="ECO:0000256" key="6">
    <source>
        <dbReference type="ARBA" id="ARBA00023136"/>
    </source>
</evidence>
<dbReference type="PANTHER" id="PTHR23033:SF47">
    <property type="entry name" value="APPLE DOMAIN-CONTAINING PROTEIN-RELATED"/>
    <property type="match status" value="1"/>
</dbReference>
<dbReference type="OrthoDB" id="414175at2759"/>
<evidence type="ECO:0000313" key="9">
    <source>
        <dbReference type="Proteomes" id="UP000194280"/>
    </source>
</evidence>
<dbReference type="GO" id="GO:0016020">
    <property type="term" value="C:membrane"/>
    <property type="evidence" value="ECO:0007669"/>
    <property type="project" value="UniProtKB-SubCell"/>
</dbReference>
<evidence type="ECO:0008006" key="10">
    <source>
        <dbReference type="Google" id="ProtNLM"/>
    </source>
</evidence>